<organism evidence="4 5">
    <name type="scientific">Marinicrinis sediminis</name>
    <dbReference type="NCBI Taxonomy" id="1652465"/>
    <lineage>
        <taxon>Bacteria</taxon>
        <taxon>Bacillati</taxon>
        <taxon>Bacillota</taxon>
        <taxon>Bacilli</taxon>
        <taxon>Bacillales</taxon>
        <taxon>Paenibacillaceae</taxon>
    </lineage>
</organism>
<keyword evidence="1 4" id="KW-0378">Hydrolase</keyword>
<evidence type="ECO:0000259" key="3">
    <source>
        <dbReference type="SMART" id="SM00646"/>
    </source>
</evidence>
<keyword evidence="5" id="KW-1185">Reference proteome</keyword>
<dbReference type="SMART" id="SM00646">
    <property type="entry name" value="Ami_3"/>
    <property type="match status" value="1"/>
</dbReference>
<evidence type="ECO:0000256" key="1">
    <source>
        <dbReference type="ARBA" id="ARBA00022801"/>
    </source>
</evidence>
<keyword evidence="2" id="KW-0472">Membrane</keyword>
<feature type="transmembrane region" description="Helical" evidence="2">
    <location>
        <begin position="20"/>
        <end position="38"/>
    </location>
</feature>
<dbReference type="InterPro" id="IPR002508">
    <property type="entry name" value="MurNAc-LAA_cat"/>
</dbReference>
<accession>A0ABW5RBK4</accession>
<dbReference type="CDD" id="cd02696">
    <property type="entry name" value="MurNAc-LAA"/>
    <property type="match status" value="1"/>
</dbReference>
<dbReference type="Gene3D" id="3.40.630.40">
    <property type="entry name" value="Zn-dependent exopeptidases"/>
    <property type="match status" value="1"/>
</dbReference>
<proteinExistence type="predicted"/>
<dbReference type="InterPro" id="IPR050695">
    <property type="entry name" value="N-acetylmuramoyl_amidase_3"/>
</dbReference>
<protein>
    <submittedName>
        <fullName evidence="4">N-acetylmuramoyl-L-alanine amidase CwlD</fullName>
        <ecNumber evidence="4">3.5.1.28</ecNumber>
    </submittedName>
</protein>
<reference evidence="5" key="1">
    <citation type="journal article" date="2019" name="Int. J. Syst. Evol. Microbiol.">
        <title>The Global Catalogue of Microorganisms (GCM) 10K type strain sequencing project: providing services to taxonomists for standard genome sequencing and annotation.</title>
        <authorList>
            <consortium name="The Broad Institute Genomics Platform"/>
            <consortium name="The Broad Institute Genome Sequencing Center for Infectious Disease"/>
            <person name="Wu L."/>
            <person name="Ma J."/>
        </authorList>
    </citation>
    <scope>NUCLEOTIDE SEQUENCE [LARGE SCALE GENOMIC DNA]</scope>
    <source>
        <strain evidence="5">KCTC 33676</strain>
    </source>
</reference>
<keyword evidence="2" id="KW-1133">Transmembrane helix</keyword>
<gene>
    <name evidence="4" type="primary">cwlD</name>
    <name evidence="4" type="ORF">ACFSUC_12760</name>
</gene>
<dbReference type="PANTHER" id="PTHR30404">
    <property type="entry name" value="N-ACETYLMURAMOYL-L-ALANINE AMIDASE"/>
    <property type="match status" value="1"/>
</dbReference>
<dbReference type="Pfam" id="PF01520">
    <property type="entry name" value="Amidase_3"/>
    <property type="match status" value="1"/>
</dbReference>
<evidence type="ECO:0000256" key="2">
    <source>
        <dbReference type="SAM" id="Phobius"/>
    </source>
</evidence>
<dbReference type="SUPFAM" id="SSF53187">
    <property type="entry name" value="Zn-dependent exopeptidases"/>
    <property type="match status" value="1"/>
</dbReference>
<name>A0ABW5RBK4_9BACL</name>
<dbReference type="GO" id="GO:0008745">
    <property type="term" value="F:N-acetylmuramoyl-L-alanine amidase activity"/>
    <property type="evidence" value="ECO:0007669"/>
    <property type="project" value="UniProtKB-EC"/>
</dbReference>
<sequence>MFRRRKKRVIWIRYRSKKRVLWTGIMLALLIVIMSYQFPSMDTWNHWSLPLSGKVIVIDPGHGGPDGGATSQDGVKEAEVNLEISLRLRDYLQQAGALVILTRETDTDLADENPPGTRKRQDLMRRVEIITKHQADFFISVHLNSIASSRWSGAQTFYASKNSEGKRLALAIQDELKHQLSNTTREAHSADTKYILHSHPIPGVIVEAGFLSNPEEARRLSETAYQNRIAAAIYQGTLRYASGDIPTPSY</sequence>
<dbReference type="NCBIfam" id="TIGR02883">
    <property type="entry name" value="spore_cwlD"/>
    <property type="match status" value="1"/>
</dbReference>
<comment type="caution">
    <text evidence="4">The sequence shown here is derived from an EMBL/GenBank/DDBJ whole genome shotgun (WGS) entry which is preliminary data.</text>
</comment>
<keyword evidence="2" id="KW-0812">Transmembrane</keyword>
<dbReference type="EC" id="3.5.1.28" evidence="4"/>
<dbReference type="EMBL" id="JBHUMM010000038">
    <property type="protein sequence ID" value="MFD2672436.1"/>
    <property type="molecule type" value="Genomic_DNA"/>
</dbReference>
<feature type="domain" description="MurNAc-LAA" evidence="3">
    <location>
        <begin position="127"/>
        <end position="238"/>
    </location>
</feature>
<dbReference type="PANTHER" id="PTHR30404:SF0">
    <property type="entry name" value="N-ACETYLMURAMOYL-L-ALANINE AMIDASE AMIC"/>
    <property type="match status" value="1"/>
</dbReference>
<dbReference type="RefSeq" id="WP_379930004.1">
    <property type="nucleotide sequence ID" value="NZ_JBHUMM010000038.1"/>
</dbReference>
<dbReference type="Proteomes" id="UP001597497">
    <property type="component" value="Unassembled WGS sequence"/>
</dbReference>
<evidence type="ECO:0000313" key="5">
    <source>
        <dbReference type="Proteomes" id="UP001597497"/>
    </source>
</evidence>
<dbReference type="InterPro" id="IPR014234">
    <property type="entry name" value="Spore_CwlD"/>
</dbReference>
<evidence type="ECO:0000313" key="4">
    <source>
        <dbReference type="EMBL" id="MFD2672436.1"/>
    </source>
</evidence>